<comment type="caution">
    <text evidence="2">The sequence shown here is derived from an EMBL/GenBank/DDBJ whole genome shotgun (WGS) entry which is preliminary data.</text>
</comment>
<evidence type="ECO:0000313" key="3">
    <source>
        <dbReference type="Proteomes" id="UP000231407"/>
    </source>
</evidence>
<feature type="domain" description="5-hmdU DNA kinase helical" evidence="1">
    <location>
        <begin position="40"/>
        <end position="295"/>
    </location>
</feature>
<evidence type="ECO:0000259" key="1">
    <source>
        <dbReference type="Pfam" id="PF18723"/>
    </source>
</evidence>
<dbReference type="Proteomes" id="UP000231407">
    <property type="component" value="Unassembled WGS sequence"/>
</dbReference>
<reference evidence="3" key="1">
    <citation type="submission" date="2017-09" db="EMBL/GenBank/DDBJ databases">
        <title>Depth-based differentiation of microbial function through sediment-hosted aquifers and enrichment of novel symbionts in the deep terrestrial subsurface.</title>
        <authorList>
            <person name="Probst A.J."/>
            <person name="Ladd B."/>
            <person name="Jarett J.K."/>
            <person name="Geller-Mcgrath D.E."/>
            <person name="Sieber C.M.K."/>
            <person name="Emerson J.B."/>
            <person name="Anantharaman K."/>
            <person name="Thomas B.C."/>
            <person name="Malmstrom R."/>
            <person name="Stieglmeier M."/>
            <person name="Klingl A."/>
            <person name="Woyke T."/>
            <person name="Ryan C.M."/>
            <person name="Banfield J.F."/>
        </authorList>
    </citation>
    <scope>NUCLEOTIDE SEQUENCE [LARGE SCALE GENOMIC DNA]</scope>
</reference>
<proteinExistence type="predicted"/>
<protein>
    <recommendedName>
        <fullName evidence="1">5-hmdU DNA kinase helical domain-containing protein</fullName>
    </recommendedName>
</protein>
<dbReference type="InterPro" id="IPR040684">
    <property type="entry name" value="HMUDK_hel"/>
</dbReference>
<dbReference type="EMBL" id="PEWA01000023">
    <property type="protein sequence ID" value="PIU73533.1"/>
    <property type="molecule type" value="Genomic_DNA"/>
</dbReference>
<accession>A0A2M7ASK3</accession>
<gene>
    <name evidence="2" type="ORF">COS78_02025</name>
</gene>
<evidence type="ECO:0000313" key="2">
    <source>
        <dbReference type="EMBL" id="PIU73533.1"/>
    </source>
</evidence>
<sequence length="312" mass="36388">MKIPVEIEKLYKHWSKHARISKTIDQTTKDCLNPEMLGGMSKLINERMLIWQKKNQGSEKPYTSDEILNRFRFCNVYRELDRQSLEIHSSNKKYEGNFPLWLLNTAAARFICRTETVKKIGELSYFGDKNKVVKEKLLGLKKPKYGNAYVFPVSVLPKINCHNREEFVCDYLPEMIPKVAKLISFFNDESVDEILPRVTAEFGASFRFHWTEVLIDVAYQFPNFINLYKKFPIGPGAKESMLKLSSETSPENTCLRLVDSNYIMKNLLEMGSDKILLSAENWEGVGCEYRKYSNLKEGRGRKRYYSPKINEQ</sequence>
<dbReference type="Pfam" id="PF18723">
    <property type="entry name" value="HMUDK_hel"/>
    <property type="match status" value="1"/>
</dbReference>
<name>A0A2M7ASK3_9BACT</name>
<dbReference type="AlphaFoldDB" id="A0A2M7ASK3"/>
<organism evidence="2 3">
    <name type="scientific">Candidatus Shapirobacteria bacterium CG06_land_8_20_14_3_00_40_12</name>
    <dbReference type="NCBI Taxonomy" id="1974881"/>
    <lineage>
        <taxon>Bacteria</taxon>
        <taxon>Candidatus Shapironibacteriota</taxon>
    </lineage>
</organism>